<dbReference type="SUPFAM" id="SSF56672">
    <property type="entry name" value="DNA/RNA polymerases"/>
    <property type="match status" value="1"/>
</dbReference>
<proteinExistence type="predicted"/>
<comment type="caution">
    <text evidence="3">The sequence shown here is derived from an EMBL/GenBank/DDBJ whole genome shotgun (WGS) entry which is preliminary data.</text>
</comment>
<evidence type="ECO:0000313" key="4">
    <source>
        <dbReference type="Proteomes" id="UP001165190"/>
    </source>
</evidence>
<dbReference type="InterPro" id="IPR043502">
    <property type="entry name" value="DNA/RNA_pol_sf"/>
</dbReference>
<dbReference type="CDD" id="cd01650">
    <property type="entry name" value="RT_nLTR_like"/>
    <property type="match status" value="1"/>
</dbReference>
<evidence type="ECO:0000259" key="1">
    <source>
        <dbReference type="Pfam" id="PF00078"/>
    </source>
</evidence>
<organism evidence="3 4">
    <name type="scientific">Hibiscus trionum</name>
    <name type="common">Flower of an hour</name>
    <dbReference type="NCBI Taxonomy" id="183268"/>
    <lineage>
        <taxon>Eukaryota</taxon>
        <taxon>Viridiplantae</taxon>
        <taxon>Streptophyta</taxon>
        <taxon>Embryophyta</taxon>
        <taxon>Tracheophyta</taxon>
        <taxon>Spermatophyta</taxon>
        <taxon>Magnoliopsida</taxon>
        <taxon>eudicotyledons</taxon>
        <taxon>Gunneridae</taxon>
        <taxon>Pentapetalae</taxon>
        <taxon>rosids</taxon>
        <taxon>malvids</taxon>
        <taxon>Malvales</taxon>
        <taxon>Malvaceae</taxon>
        <taxon>Malvoideae</taxon>
        <taxon>Hibiscus</taxon>
    </lineage>
</organism>
<evidence type="ECO:0000313" key="3">
    <source>
        <dbReference type="EMBL" id="GMJ02976.1"/>
    </source>
</evidence>
<dbReference type="PANTHER" id="PTHR19446">
    <property type="entry name" value="REVERSE TRANSCRIPTASES"/>
    <property type="match status" value="1"/>
</dbReference>
<dbReference type="EMBL" id="BSYR01000037">
    <property type="protein sequence ID" value="GMJ02976.1"/>
    <property type="molecule type" value="Genomic_DNA"/>
</dbReference>
<dbReference type="AlphaFoldDB" id="A0A9W7IUX6"/>
<dbReference type="GO" id="GO:0003824">
    <property type="term" value="F:catalytic activity"/>
    <property type="evidence" value="ECO:0007669"/>
    <property type="project" value="InterPro"/>
</dbReference>
<dbReference type="InterPro" id="IPR005135">
    <property type="entry name" value="Endo/exonuclease/phosphatase"/>
</dbReference>
<feature type="domain" description="Endonuclease/exonuclease/phosphatase" evidence="2">
    <location>
        <begin position="7"/>
        <end position="221"/>
    </location>
</feature>
<dbReference type="Proteomes" id="UP001165190">
    <property type="component" value="Unassembled WGS sequence"/>
</dbReference>
<dbReference type="Pfam" id="PF03372">
    <property type="entry name" value="Exo_endo_phos"/>
    <property type="match status" value="1"/>
</dbReference>
<dbReference type="Gene3D" id="3.60.10.10">
    <property type="entry name" value="Endonuclease/exonuclease/phosphatase"/>
    <property type="match status" value="1"/>
</dbReference>
<name>A0A9W7IUX6_HIBTR</name>
<dbReference type="Pfam" id="PF00078">
    <property type="entry name" value="RVT_1"/>
    <property type="match status" value="1"/>
</dbReference>
<reference evidence="3" key="1">
    <citation type="submission" date="2023-05" db="EMBL/GenBank/DDBJ databases">
        <title>Genome and transcriptome analyses reveal genes involved in the formation of fine ridges on petal epidermal cells in Hibiscus trionum.</title>
        <authorList>
            <person name="Koshimizu S."/>
            <person name="Masuda S."/>
            <person name="Ishii T."/>
            <person name="Shirasu K."/>
            <person name="Hoshino A."/>
            <person name="Arita M."/>
        </authorList>
    </citation>
    <scope>NUCLEOTIDE SEQUENCE</scope>
    <source>
        <strain evidence="3">Hamamatsu line</strain>
    </source>
</reference>
<accession>A0A9W7IUX6</accession>
<sequence>MIRVIFWNVQGALSSDFYRCFKLLVQTQRPDVIALFEPRISGLKADRFIRRAGFDCSFRVEANGFSGGIWVLWRATVKLDIVAVSSQYVHGWCYDVCKRKRYFITFVYASPNSSQRVLLWNQLGALEPTQGEPWILGGDFNAIASPLEREGGSVNRVGVSERFKEFLFDSGLVDMGFHGPFFTWERGDLKQILDRCICNETWLAEYPKSGIFHLPKLESDHCSVMLKMGGESGNRVSRLFRYLSSWMEHPKFHNLVTEVWREERCVFDNVIEFQTKSAEWNKEVYGHIGRRKTLLLARIRGIEIARGKRDSDFLMDLERELKLELTKVLKEEESLWRQKSRSSWIVDGDRNTRFFHTSTLVRRRRNTINALKTESDKWCYDQHDLQSHAVNYFQKLFTAGIHDCTVTMPTGKFYTYTAREMEPLTEMVTMEEVRQVVFEMDPSKSPGIDGIHADFYQKKWDVVGQSLFEFVKGVFEGAPLDERLNQTLIVLIPKVEVPELISQFRPISLCTVLYKIITKTVVNRLKKFLPKWVSANQVSFVPGRNITDNIILAQEIIHSMRNKSGKRAFMAIKVDLEKAYDRLEWHFIEDTLREIGLPETMVTLIMKCVSSVST</sequence>
<dbReference type="SUPFAM" id="SSF56219">
    <property type="entry name" value="DNase I-like"/>
    <property type="match status" value="1"/>
</dbReference>
<evidence type="ECO:0000259" key="2">
    <source>
        <dbReference type="Pfam" id="PF03372"/>
    </source>
</evidence>
<protein>
    <recommendedName>
        <fullName evidence="5">Reverse transcriptase domain-containing protein</fullName>
    </recommendedName>
</protein>
<evidence type="ECO:0008006" key="5">
    <source>
        <dbReference type="Google" id="ProtNLM"/>
    </source>
</evidence>
<feature type="domain" description="Reverse transcriptase" evidence="1">
    <location>
        <begin position="493"/>
        <end position="607"/>
    </location>
</feature>
<dbReference type="InterPro" id="IPR000477">
    <property type="entry name" value="RT_dom"/>
</dbReference>
<keyword evidence="4" id="KW-1185">Reference proteome</keyword>
<gene>
    <name evidence="3" type="ORF">HRI_003966800</name>
</gene>
<dbReference type="InterPro" id="IPR036691">
    <property type="entry name" value="Endo/exonu/phosph_ase_sf"/>
</dbReference>
<dbReference type="OrthoDB" id="1748430at2759"/>